<dbReference type="InterPro" id="IPR002510">
    <property type="entry name" value="Metalloprtase-TldD/E_N"/>
</dbReference>
<dbReference type="Proteomes" id="UP000186098">
    <property type="component" value="Unassembled WGS sequence"/>
</dbReference>
<dbReference type="AlphaFoldDB" id="A0A1N7MBL5"/>
<proteinExistence type="inferred from homology"/>
<dbReference type="GO" id="GO:0006508">
    <property type="term" value="P:proteolysis"/>
    <property type="evidence" value="ECO:0007669"/>
    <property type="project" value="InterPro"/>
</dbReference>
<dbReference type="Pfam" id="PF01523">
    <property type="entry name" value="PmbA_TldD_1st"/>
    <property type="match status" value="1"/>
</dbReference>
<dbReference type="OrthoDB" id="9803618at2"/>
<dbReference type="PANTHER" id="PTHR43421">
    <property type="entry name" value="METALLOPROTEASE PMBA"/>
    <property type="match status" value="1"/>
</dbReference>
<keyword evidence="6" id="KW-1185">Reference proteome</keyword>
<dbReference type="InterPro" id="IPR035068">
    <property type="entry name" value="TldD/PmbA_N"/>
</dbReference>
<protein>
    <submittedName>
        <fullName evidence="5">PmbA protein</fullName>
    </submittedName>
</protein>
<dbReference type="InterPro" id="IPR045570">
    <property type="entry name" value="Metalloprtase-TldD/E_cen_dom"/>
</dbReference>
<gene>
    <name evidence="5" type="ORF">SAMN05421795_106170</name>
</gene>
<feature type="domain" description="Metalloprotease TldD/E N-terminal" evidence="2">
    <location>
        <begin position="28"/>
        <end position="96"/>
    </location>
</feature>
<dbReference type="EMBL" id="FTOM01000006">
    <property type="protein sequence ID" value="SIS83422.1"/>
    <property type="molecule type" value="Genomic_DNA"/>
</dbReference>
<dbReference type="Pfam" id="PF19289">
    <property type="entry name" value="PmbA_TldD_3rd"/>
    <property type="match status" value="1"/>
</dbReference>
<evidence type="ECO:0000313" key="6">
    <source>
        <dbReference type="Proteomes" id="UP000186098"/>
    </source>
</evidence>
<feature type="domain" description="Metalloprotease TldD/E central" evidence="4">
    <location>
        <begin position="130"/>
        <end position="232"/>
    </location>
</feature>
<dbReference type="InterPro" id="IPR047657">
    <property type="entry name" value="PmbA"/>
</dbReference>
<evidence type="ECO:0000256" key="1">
    <source>
        <dbReference type="ARBA" id="ARBA00005836"/>
    </source>
</evidence>
<feature type="domain" description="Metalloprotease TldD/E C-terminal" evidence="3">
    <location>
        <begin position="239"/>
        <end position="455"/>
    </location>
</feature>
<dbReference type="GO" id="GO:0008237">
    <property type="term" value="F:metallopeptidase activity"/>
    <property type="evidence" value="ECO:0007669"/>
    <property type="project" value="InterPro"/>
</dbReference>
<dbReference type="InterPro" id="IPR036059">
    <property type="entry name" value="TldD/PmbA_sf"/>
</dbReference>
<accession>A0A1N7MBL5</accession>
<organism evidence="5 6">
    <name type="scientific">Phaeovulum vinaykumarii</name>
    <dbReference type="NCBI Taxonomy" id="407234"/>
    <lineage>
        <taxon>Bacteria</taxon>
        <taxon>Pseudomonadati</taxon>
        <taxon>Pseudomonadota</taxon>
        <taxon>Alphaproteobacteria</taxon>
        <taxon>Rhodobacterales</taxon>
        <taxon>Paracoccaceae</taxon>
        <taxon>Phaeovulum</taxon>
    </lineage>
</organism>
<evidence type="ECO:0000259" key="2">
    <source>
        <dbReference type="Pfam" id="PF01523"/>
    </source>
</evidence>
<dbReference type="InterPro" id="IPR045569">
    <property type="entry name" value="Metalloprtase-TldD/E_C"/>
</dbReference>
<dbReference type="GO" id="GO:0005829">
    <property type="term" value="C:cytosol"/>
    <property type="evidence" value="ECO:0007669"/>
    <property type="project" value="TreeGrafter"/>
</dbReference>
<comment type="similarity">
    <text evidence="1">Belongs to the peptidase U62 family.</text>
</comment>
<evidence type="ECO:0000259" key="4">
    <source>
        <dbReference type="Pfam" id="PF19290"/>
    </source>
</evidence>
<evidence type="ECO:0000259" key="3">
    <source>
        <dbReference type="Pfam" id="PF19289"/>
    </source>
</evidence>
<sequence length="456" mass="46815">MELHAPERLADLASRLLDAAGRAGADQADVLVLSGRSVSIDVRAGALEQAERAEGVEIGLRALIRDASGARQACVSASDVSEPTLLAMAERAVAMAREAPVDPHAGLADPDQLSAARDAGGLELCDPADAPAPDQLEAEARAAEAAALGIAGVSQVQSASASHSQRLVHLAASNGFRGALARSSRAVSCVAIAGEGTGMERDWSAESRIFAADLPSPESIGQEAGERAVARLGARKPPTGSFPVLYDERISGGLIGHLLSAINGTSIARGASWLRDALGEEVLPPGLSLIEDPLRPRVPGSRRFDAEGLACARRAIVENGVLMGYTLDLGTARKLGLRSTASAARGVSGPPGPSVSNVALTPGTKTRAELIAEMGRGLLVTSMIGSTINPTTGDYSRGAAGFWVENGQIAYPVNECTVAGNLREMLARIIPANDGKAHQSHVVPSLLVEGLTLAGS</sequence>
<evidence type="ECO:0000313" key="5">
    <source>
        <dbReference type="EMBL" id="SIS83422.1"/>
    </source>
</evidence>
<dbReference type="Pfam" id="PF19290">
    <property type="entry name" value="PmbA_TldD_2nd"/>
    <property type="match status" value="1"/>
</dbReference>
<dbReference type="SUPFAM" id="SSF111283">
    <property type="entry name" value="Putative modulator of DNA gyrase, PmbA/TldD"/>
    <property type="match status" value="1"/>
</dbReference>
<dbReference type="Gene3D" id="3.30.2290.10">
    <property type="entry name" value="PmbA/TldD superfamily"/>
    <property type="match status" value="1"/>
</dbReference>
<dbReference type="RefSeq" id="WP_076366596.1">
    <property type="nucleotide sequence ID" value="NZ_FTOM01000006.1"/>
</dbReference>
<reference evidence="6" key="1">
    <citation type="submission" date="2017-01" db="EMBL/GenBank/DDBJ databases">
        <authorList>
            <person name="Varghese N."/>
            <person name="Submissions S."/>
        </authorList>
    </citation>
    <scope>NUCLEOTIDE SEQUENCE [LARGE SCALE GENOMIC DNA]</scope>
    <source>
        <strain evidence="6">DSM 18714</strain>
    </source>
</reference>
<name>A0A1N7MBL5_9RHOB</name>
<dbReference type="PANTHER" id="PTHR43421:SF1">
    <property type="entry name" value="METALLOPROTEASE PMBA"/>
    <property type="match status" value="1"/>
</dbReference>
<dbReference type="STRING" id="407234.SAMN05421795_106170"/>